<evidence type="ECO:0000313" key="5">
    <source>
        <dbReference type="Proteomes" id="UP000823388"/>
    </source>
</evidence>
<gene>
    <name evidence="4" type="ORF">PVAP13_2NG107100</name>
</gene>
<dbReference type="PANTHER" id="PTHR33453:SF34">
    <property type="entry name" value="RIBOSOME-INACTIVATING PROTEIN"/>
    <property type="match status" value="1"/>
</dbReference>
<evidence type="ECO:0000313" key="4">
    <source>
        <dbReference type="EMBL" id="KAG2632628.1"/>
    </source>
</evidence>
<name>A0A8T0VCR6_PANVG</name>
<dbReference type="AlphaFoldDB" id="A0A8T0VCR6"/>
<organism evidence="4 5">
    <name type="scientific">Panicum virgatum</name>
    <name type="common">Blackwell switchgrass</name>
    <dbReference type="NCBI Taxonomy" id="38727"/>
    <lineage>
        <taxon>Eukaryota</taxon>
        <taxon>Viridiplantae</taxon>
        <taxon>Streptophyta</taxon>
        <taxon>Embryophyta</taxon>
        <taxon>Tracheophyta</taxon>
        <taxon>Spermatophyta</taxon>
        <taxon>Magnoliopsida</taxon>
        <taxon>Liliopsida</taxon>
        <taxon>Poales</taxon>
        <taxon>Poaceae</taxon>
        <taxon>PACMAD clade</taxon>
        <taxon>Panicoideae</taxon>
        <taxon>Panicodae</taxon>
        <taxon>Paniceae</taxon>
        <taxon>Panicinae</taxon>
        <taxon>Panicum</taxon>
        <taxon>Panicum sect. Hiantes</taxon>
    </lineage>
</organism>
<dbReference type="Pfam" id="PF00652">
    <property type="entry name" value="Ricin_B_lectin"/>
    <property type="match status" value="2"/>
</dbReference>
<evidence type="ECO:0000259" key="3">
    <source>
        <dbReference type="SMART" id="SM00458"/>
    </source>
</evidence>
<dbReference type="InterPro" id="IPR035992">
    <property type="entry name" value="Ricin_B-like_lectins"/>
</dbReference>
<proteinExistence type="predicted"/>
<dbReference type="InterPro" id="IPR000772">
    <property type="entry name" value="Ricin_B_lectin"/>
</dbReference>
<dbReference type="SUPFAM" id="SSF50370">
    <property type="entry name" value="Ricin B-like lectins"/>
    <property type="match status" value="1"/>
</dbReference>
<reference evidence="4" key="1">
    <citation type="submission" date="2020-05" db="EMBL/GenBank/DDBJ databases">
        <title>WGS assembly of Panicum virgatum.</title>
        <authorList>
            <person name="Lovell J.T."/>
            <person name="Jenkins J."/>
            <person name="Shu S."/>
            <person name="Juenger T.E."/>
            <person name="Schmutz J."/>
        </authorList>
    </citation>
    <scope>NUCLEOTIDE SEQUENCE</scope>
    <source>
        <strain evidence="4">AP13</strain>
    </source>
</reference>
<protein>
    <recommendedName>
        <fullName evidence="1">rRNA N-glycosidase</fullName>
    </recommendedName>
</protein>
<feature type="region of interest" description="Disordered" evidence="2">
    <location>
        <begin position="300"/>
        <end position="327"/>
    </location>
</feature>
<evidence type="ECO:0000256" key="1">
    <source>
        <dbReference type="ARBA" id="ARBA00030788"/>
    </source>
</evidence>
<dbReference type="InterPro" id="IPR016139">
    <property type="entry name" value="Ribosome_inactivat_prot_sub2"/>
</dbReference>
<keyword evidence="5" id="KW-1185">Reference proteome</keyword>
<dbReference type="Pfam" id="PF00161">
    <property type="entry name" value="RIP"/>
    <property type="match status" value="1"/>
</dbReference>
<dbReference type="Gene3D" id="4.10.470.10">
    <property type="entry name" value="Ricin (A Subunit), domain 2"/>
    <property type="match status" value="1"/>
</dbReference>
<dbReference type="GO" id="GO:0030598">
    <property type="term" value="F:rRNA N-glycosylase activity"/>
    <property type="evidence" value="ECO:0007669"/>
    <property type="project" value="InterPro"/>
</dbReference>
<evidence type="ECO:0000256" key="2">
    <source>
        <dbReference type="SAM" id="MobiDB-lite"/>
    </source>
</evidence>
<dbReference type="SMART" id="SM00458">
    <property type="entry name" value="RICIN"/>
    <property type="match status" value="2"/>
</dbReference>
<feature type="domain" description="Ricin B lectin" evidence="3">
    <location>
        <begin position="363"/>
        <end position="488"/>
    </location>
</feature>
<dbReference type="InterPro" id="IPR036041">
    <property type="entry name" value="Ribosome-inact_prot_sf"/>
</dbReference>
<dbReference type="Gene3D" id="2.80.10.50">
    <property type="match status" value="2"/>
</dbReference>
<dbReference type="Proteomes" id="UP000823388">
    <property type="component" value="Chromosome 2N"/>
</dbReference>
<dbReference type="EMBL" id="CM029040">
    <property type="protein sequence ID" value="KAG2632628.1"/>
    <property type="molecule type" value="Genomic_DNA"/>
</dbReference>
<dbReference type="GO" id="GO:0017148">
    <property type="term" value="P:negative regulation of translation"/>
    <property type="evidence" value="ECO:0007669"/>
    <property type="project" value="InterPro"/>
</dbReference>
<dbReference type="PANTHER" id="PTHR33453">
    <property type="match status" value="1"/>
</dbReference>
<dbReference type="SUPFAM" id="SSF56371">
    <property type="entry name" value="Ribosome inactivating proteins (RIP)"/>
    <property type="match status" value="1"/>
</dbReference>
<accession>A0A8T0VCR6</accession>
<feature type="domain" description="Ricin B lectin" evidence="3">
    <location>
        <begin position="240"/>
        <end position="359"/>
    </location>
</feature>
<feature type="compositionally biased region" description="Basic residues" evidence="2">
    <location>
        <begin position="301"/>
        <end position="321"/>
    </location>
</feature>
<dbReference type="PROSITE" id="PS50231">
    <property type="entry name" value="RICIN_B_LECTIN"/>
    <property type="match status" value="2"/>
</dbReference>
<dbReference type="InterPro" id="IPR001574">
    <property type="entry name" value="Ribosome_inactivat_prot"/>
</dbReference>
<comment type="caution">
    <text evidence="4">The sequence shown here is derived from an EMBL/GenBank/DDBJ whole genome shotgun (WGS) entry which is preliminary data.</text>
</comment>
<sequence>MASGAGAGATGALEDYPQVQFSTASATPEKYSSFTAAVRAALVSKAGGKSNGIPMDVTGAYFSAYVAGKYSCLLKRSGRTFSSAICYTDAWSTATWRAKDLDWAVSSLFLFPAGNATEEDLRRAVAACDMMVAAAAAFPYVQRRVSASMRDGNGVPDDPSLRGLQARWPALSAAVQEWLRVDNVRAAVPLVSFLEHDSCKSAAVAAEDSQQQLPMVIRSVVDEADMGGGGGGAPACSQAEPTTRIVGPEGRCVDVPYSWYYRGSQVQLWPCKSGGDANQLWTFKRDGTVRSNGMCLTAARAPRRERPRRRRGRSRRGRRVPAARPGGAAVERAGAVRDLVVGVTVRLDDSGTGQSWTPTNETAPLAAPVVGFGDLCLQADSAGAVSLAACGGGGMAWSLYPDGSVRPPAWLFLQWRCLAADASGRVAVRFCDGSGSACERWVFRSDGTVLNTGTGMVLDARPSASRRGCYDVVVSPATGSATQQWALML</sequence>
<dbReference type="CDD" id="cd23444">
    <property type="entry name" value="beta-trefoil_Ricin_RIPs_II_rpt2"/>
    <property type="match status" value="1"/>
</dbReference>